<dbReference type="Pfam" id="PF01028">
    <property type="entry name" value="Topoisom_I"/>
    <property type="match status" value="1"/>
</dbReference>
<evidence type="ECO:0000256" key="4">
    <source>
        <dbReference type="ARBA" id="ARBA00023029"/>
    </source>
</evidence>
<comment type="caution">
    <text evidence="9">The sequence shown here is derived from an EMBL/GenBank/DDBJ whole genome shotgun (WGS) entry which is preliminary data.</text>
</comment>
<dbReference type="Proteomes" id="UP000541033">
    <property type="component" value="Unassembled WGS sequence"/>
</dbReference>
<proteinExistence type="inferred from homology"/>
<reference evidence="9 10" key="1">
    <citation type="submission" date="2020-02" db="EMBL/GenBank/DDBJ databases">
        <title>Sequencing the genomes of 1000 actinobacteria strains.</title>
        <authorList>
            <person name="Klenk H.-P."/>
        </authorList>
    </citation>
    <scope>NUCLEOTIDE SEQUENCE [LARGE SCALE GENOMIC DNA]</scope>
    <source>
        <strain evidence="9 10">DSM 27960</strain>
    </source>
</reference>
<dbReference type="Gene3D" id="3.90.15.10">
    <property type="entry name" value="Topoisomerase I, Chain A, domain 3"/>
    <property type="match status" value="1"/>
</dbReference>
<dbReference type="AlphaFoldDB" id="A0A7X5TVF5"/>
<dbReference type="PRINTS" id="PR00416">
    <property type="entry name" value="EUTPISMRASEI"/>
</dbReference>
<dbReference type="InterPro" id="IPR013500">
    <property type="entry name" value="TopoI_cat_euk"/>
</dbReference>
<dbReference type="Pfam" id="PF21338">
    <property type="entry name" value="Top1B_N_bact"/>
    <property type="match status" value="1"/>
</dbReference>
<dbReference type="SUPFAM" id="SSF56349">
    <property type="entry name" value="DNA breaking-rejoining enzymes"/>
    <property type="match status" value="1"/>
</dbReference>
<dbReference type="InterPro" id="IPR035447">
    <property type="entry name" value="DNA_topo_I_N_sf"/>
</dbReference>
<protein>
    <recommendedName>
        <fullName evidence="3">DNA topoisomerase</fullName>
        <ecNumber evidence="3">5.6.2.1</ecNumber>
    </recommendedName>
</protein>
<gene>
    <name evidence="9" type="ORF">FHX76_002912</name>
</gene>
<dbReference type="EMBL" id="JAAMOX010000003">
    <property type="protein sequence ID" value="NIH54997.1"/>
    <property type="molecule type" value="Genomic_DNA"/>
</dbReference>
<dbReference type="InterPro" id="IPR049331">
    <property type="entry name" value="Top1B_N_bact"/>
</dbReference>
<keyword evidence="4" id="KW-0799">Topoisomerase</keyword>
<evidence type="ECO:0000313" key="9">
    <source>
        <dbReference type="EMBL" id="NIH54997.1"/>
    </source>
</evidence>
<accession>A0A7X5TVF5</accession>
<dbReference type="InterPro" id="IPR001631">
    <property type="entry name" value="TopoI"/>
</dbReference>
<keyword evidence="10" id="KW-1185">Reference proteome</keyword>
<dbReference type="InterPro" id="IPR014711">
    <property type="entry name" value="TopoI_cat_a-hlx-sub_euk"/>
</dbReference>
<organism evidence="9 10">
    <name type="scientific">Lysinibacter cavernae</name>
    <dbReference type="NCBI Taxonomy" id="1640652"/>
    <lineage>
        <taxon>Bacteria</taxon>
        <taxon>Bacillati</taxon>
        <taxon>Actinomycetota</taxon>
        <taxon>Actinomycetes</taxon>
        <taxon>Micrococcales</taxon>
        <taxon>Microbacteriaceae</taxon>
        <taxon>Lysinibacter</taxon>
    </lineage>
</organism>
<evidence type="ECO:0000313" key="10">
    <source>
        <dbReference type="Proteomes" id="UP000541033"/>
    </source>
</evidence>
<keyword evidence="6 9" id="KW-0413">Isomerase</keyword>
<comment type="catalytic activity">
    <reaction evidence="1">
        <text>ATP-independent breakage of single-stranded DNA, followed by passage and rejoining.</text>
        <dbReference type="EC" id="5.6.2.1"/>
    </reaction>
</comment>
<evidence type="ECO:0000256" key="5">
    <source>
        <dbReference type="ARBA" id="ARBA00023125"/>
    </source>
</evidence>
<dbReference type="GO" id="GO:0003677">
    <property type="term" value="F:DNA binding"/>
    <property type="evidence" value="ECO:0007669"/>
    <property type="project" value="UniProtKB-KW"/>
</dbReference>
<dbReference type="Gene3D" id="3.30.66.10">
    <property type="entry name" value="DNA topoisomerase I domain"/>
    <property type="match status" value="1"/>
</dbReference>
<dbReference type="Gene3D" id="1.10.132.120">
    <property type="match status" value="1"/>
</dbReference>
<dbReference type="InterPro" id="IPR011010">
    <property type="entry name" value="DNA_brk_join_enz"/>
</dbReference>
<dbReference type="PROSITE" id="PS52038">
    <property type="entry name" value="TOPO_IB_2"/>
    <property type="match status" value="1"/>
</dbReference>
<name>A0A7X5TVF5_9MICO</name>
<evidence type="ECO:0000256" key="1">
    <source>
        <dbReference type="ARBA" id="ARBA00000213"/>
    </source>
</evidence>
<dbReference type="RefSeq" id="WP_167151853.1">
    <property type="nucleotide sequence ID" value="NZ_JAAMOX010000003.1"/>
</dbReference>
<evidence type="ECO:0000259" key="7">
    <source>
        <dbReference type="Pfam" id="PF01028"/>
    </source>
</evidence>
<feature type="domain" description="DNA topoisomerase I catalytic core eukaryotic-type" evidence="7">
    <location>
        <begin position="83"/>
        <end position="289"/>
    </location>
</feature>
<comment type="similarity">
    <text evidence="2">Belongs to the type IB topoisomerase family.</text>
</comment>
<evidence type="ECO:0000256" key="2">
    <source>
        <dbReference type="ARBA" id="ARBA00006645"/>
    </source>
</evidence>
<dbReference type="EC" id="5.6.2.1" evidence="3"/>
<evidence type="ECO:0000256" key="6">
    <source>
        <dbReference type="ARBA" id="ARBA00023235"/>
    </source>
</evidence>
<feature type="domain" description="DNA topoisomerase IB N-terminal" evidence="8">
    <location>
        <begin position="21"/>
        <end position="69"/>
    </location>
</feature>
<evidence type="ECO:0000259" key="8">
    <source>
        <dbReference type="Pfam" id="PF21338"/>
    </source>
</evidence>
<keyword evidence="5" id="KW-0238">DNA-binding</keyword>
<dbReference type="GO" id="GO:0003917">
    <property type="term" value="F:DNA topoisomerase type I (single strand cut, ATP-independent) activity"/>
    <property type="evidence" value="ECO:0007669"/>
    <property type="project" value="UniProtKB-EC"/>
</dbReference>
<sequence>MRLRRSLVTGKGLRRRRSGRGFSYYDSDSERVSDLRTRERIQRLAIPPAWSDVWISPYPNGHIQACGTDDAGRRQYLYHAAWTAHSDRVKFDRILDLADSLSPARRAVTIALRTQEPTEERALAAAFRLLDLGSLRVGSERYADANNSHGLATLLCSHATVHAQPAPSVELNFPAKSGQSWQSTIVDTDLAKVVARLKRRGPAERLLAFYDNGQWHALSPQRINDYVRERTGGEFTAKDFRTLRGTTVAAVSLANAPPPTSQRDSKRAITEAIREVAEVLGNTPAVARSSYVDPRVIDQYHLGVTLGAGSRDTPERRLRALVQPQP</sequence>
<dbReference type="GO" id="GO:0006265">
    <property type="term" value="P:DNA topological change"/>
    <property type="evidence" value="ECO:0007669"/>
    <property type="project" value="InterPro"/>
</dbReference>
<evidence type="ECO:0000256" key="3">
    <source>
        <dbReference type="ARBA" id="ARBA00012891"/>
    </source>
</evidence>
<dbReference type="SUPFAM" id="SSF55869">
    <property type="entry name" value="DNA topoisomerase I domain"/>
    <property type="match status" value="1"/>
</dbReference>